<feature type="binding site" evidence="2">
    <location>
        <position position="200"/>
    </location>
    <ligand>
        <name>a divalent metal cation</name>
        <dbReference type="ChEBI" id="CHEBI:60240"/>
    </ligand>
</feature>
<evidence type="ECO:0000313" key="5">
    <source>
        <dbReference type="Proteomes" id="UP000249393"/>
    </source>
</evidence>
<feature type="binding site" evidence="2">
    <location>
        <position position="99"/>
    </location>
    <ligand>
        <name>substrate</name>
    </ligand>
</feature>
<dbReference type="RefSeq" id="WP_304282147.1">
    <property type="nucleotide sequence ID" value="NZ_QFQZ01000097.1"/>
</dbReference>
<feature type="binding site" evidence="2">
    <location>
        <position position="152"/>
    </location>
    <ligand>
        <name>a divalent metal cation</name>
        <dbReference type="ChEBI" id="CHEBI:60240"/>
    </ligand>
</feature>
<evidence type="ECO:0000256" key="2">
    <source>
        <dbReference type="PIRSR" id="PIRSR605511-2"/>
    </source>
</evidence>
<evidence type="ECO:0000256" key="1">
    <source>
        <dbReference type="PIRSR" id="PIRSR605511-1"/>
    </source>
</evidence>
<accession>A0A2W5V316</accession>
<dbReference type="Pfam" id="PF08450">
    <property type="entry name" value="SGL"/>
    <property type="match status" value="1"/>
</dbReference>
<feature type="domain" description="SMP-30/Gluconolactonase/LRE-like region" evidence="3">
    <location>
        <begin position="14"/>
        <end position="257"/>
    </location>
</feature>
<dbReference type="GO" id="GO:0046872">
    <property type="term" value="F:metal ion binding"/>
    <property type="evidence" value="ECO:0007669"/>
    <property type="project" value="UniProtKB-KW"/>
</dbReference>
<dbReference type="Gene3D" id="2.120.10.30">
    <property type="entry name" value="TolB, C-terminal domain"/>
    <property type="match status" value="1"/>
</dbReference>
<feature type="active site" description="Proton donor/acceptor" evidence="1">
    <location>
        <position position="200"/>
    </location>
</feature>
<evidence type="ECO:0000313" key="4">
    <source>
        <dbReference type="EMBL" id="PZR31116.1"/>
    </source>
</evidence>
<protein>
    <submittedName>
        <fullName evidence="4">Gluconolaconase</fullName>
    </submittedName>
</protein>
<comment type="caution">
    <text evidence="4">The sequence shown here is derived from an EMBL/GenBank/DDBJ whole genome shotgun (WGS) entry which is preliminary data.</text>
</comment>
<name>A0A2W5V316_9CAUL</name>
<dbReference type="InterPro" id="IPR013658">
    <property type="entry name" value="SGL"/>
</dbReference>
<gene>
    <name evidence="4" type="ORF">DI526_20570</name>
</gene>
<reference evidence="4 5" key="1">
    <citation type="submission" date="2017-08" db="EMBL/GenBank/DDBJ databases">
        <title>Infants hospitalized years apart are colonized by the same room-sourced microbial strains.</title>
        <authorList>
            <person name="Brooks B."/>
            <person name="Olm M.R."/>
            <person name="Firek B.A."/>
            <person name="Baker R."/>
            <person name="Thomas B.C."/>
            <person name="Morowitz M.J."/>
            <person name="Banfield J.F."/>
        </authorList>
    </citation>
    <scope>NUCLEOTIDE SEQUENCE [LARGE SCALE GENOMIC DNA]</scope>
    <source>
        <strain evidence="4">S2_003_000_R2_4</strain>
    </source>
</reference>
<proteinExistence type="predicted"/>
<dbReference type="PANTHER" id="PTHR47572">
    <property type="entry name" value="LIPOPROTEIN-RELATED"/>
    <property type="match status" value="1"/>
</dbReference>
<dbReference type="Proteomes" id="UP000249393">
    <property type="component" value="Unassembled WGS sequence"/>
</dbReference>
<dbReference type="InterPro" id="IPR005511">
    <property type="entry name" value="SMP-30"/>
</dbReference>
<dbReference type="InterPro" id="IPR051262">
    <property type="entry name" value="SMP-30/CGR1_Lactonase"/>
</dbReference>
<keyword evidence="2" id="KW-0862">Zinc</keyword>
<sequence length="286" mass="30176">MGERFQTLISNLAFGEAPRWHDGRLYLADMHAHRIVALGGDGGLETIAQFDAPVGGIGWLPDGRMLVVSMHDRRVLRQQADGGFVEHADLSAIATWHANDMVVAPNGEAYVGNFGFSLDPPIDPASVKLAKLARISPYGAVEAVGEDLFFPNGMVITPDGATLIVAESASRQLTAFTRNGDGTLTDRRLWASLPSDVTPDGVCLDAEGAVWVAGLSANAVVRIAEGGRELDRIATEQQAVACVLGGEDRRTLFVCTADTTDPATCRASPTARLLSARVDAPGAGCP</sequence>
<dbReference type="PRINTS" id="PR01790">
    <property type="entry name" value="SMP30FAMILY"/>
</dbReference>
<comment type="cofactor">
    <cofactor evidence="2">
        <name>Zn(2+)</name>
        <dbReference type="ChEBI" id="CHEBI:29105"/>
    </cofactor>
    <text evidence="2">Binds 1 divalent metal cation per subunit.</text>
</comment>
<dbReference type="AlphaFoldDB" id="A0A2W5V316"/>
<dbReference type="EMBL" id="QFQZ01000097">
    <property type="protein sequence ID" value="PZR31116.1"/>
    <property type="molecule type" value="Genomic_DNA"/>
</dbReference>
<organism evidence="4 5">
    <name type="scientific">Caulobacter segnis</name>
    <dbReference type="NCBI Taxonomy" id="88688"/>
    <lineage>
        <taxon>Bacteria</taxon>
        <taxon>Pseudomonadati</taxon>
        <taxon>Pseudomonadota</taxon>
        <taxon>Alphaproteobacteria</taxon>
        <taxon>Caulobacterales</taxon>
        <taxon>Caulobacteraceae</taxon>
        <taxon>Caulobacter</taxon>
    </lineage>
</organism>
<keyword evidence="2" id="KW-0479">Metal-binding</keyword>
<feature type="binding site" evidence="2">
    <location>
        <position position="16"/>
    </location>
    <ligand>
        <name>a divalent metal cation</name>
        <dbReference type="ChEBI" id="CHEBI:60240"/>
    </ligand>
</feature>
<dbReference type="PANTHER" id="PTHR47572:SF5">
    <property type="entry name" value="BLR2277 PROTEIN"/>
    <property type="match status" value="1"/>
</dbReference>
<dbReference type="InterPro" id="IPR011042">
    <property type="entry name" value="6-blade_b-propeller_TolB-like"/>
</dbReference>
<evidence type="ECO:0000259" key="3">
    <source>
        <dbReference type="Pfam" id="PF08450"/>
    </source>
</evidence>
<dbReference type="SUPFAM" id="SSF63829">
    <property type="entry name" value="Calcium-dependent phosphotriesterase"/>
    <property type="match status" value="1"/>
</dbReference>